<keyword evidence="4" id="KW-1185">Reference proteome</keyword>
<evidence type="ECO:0000313" key="4">
    <source>
        <dbReference type="Proteomes" id="UP001205965"/>
    </source>
</evidence>
<feature type="transmembrane region" description="Helical" evidence="1">
    <location>
        <begin position="41"/>
        <end position="61"/>
    </location>
</feature>
<evidence type="ECO:0000256" key="1">
    <source>
        <dbReference type="SAM" id="Phobius"/>
    </source>
</evidence>
<reference evidence="3 4" key="1">
    <citation type="submission" date="2022-08" db="EMBL/GenBank/DDBJ databases">
        <title>YIM 101645 draft genome.</title>
        <authorList>
            <person name="Chen X."/>
        </authorList>
    </citation>
    <scope>NUCLEOTIDE SEQUENCE [LARGE SCALE GENOMIC DNA]</scope>
    <source>
        <strain evidence="3 4">YIM 101645</strain>
    </source>
</reference>
<proteinExistence type="predicted"/>
<feature type="transmembrane region" description="Helical" evidence="1">
    <location>
        <begin position="73"/>
        <end position="94"/>
    </location>
</feature>
<feature type="transmembrane region" description="Helical" evidence="1">
    <location>
        <begin position="190"/>
        <end position="212"/>
    </location>
</feature>
<evidence type="ECO:0000259" key="2">
    <source>
        <dbReference type="Pfam" id="PF07331"/>
    </source>
</evidence>
<comment type="caution">
    <text evidence="3">The sequence shown here is derived from an EMBL/GenBank/DDBJ whole genome shotgun (WGS) entry which is preliminary data.</text>
</comment>
<protein>
    <submittedName>
        <fullName evidence="3">Tripartite tricarboxylate transporter TctB family protein</fullName>
    </submittedName>
</protein>
<dbReference type="Proteomes" id="UP001205965">
    <property type="component" value="Unassembled WGS sequence"/>
</dbReference>
<name>A0ABT2FUT3_9CORY</name>
<dbReference type="EMBL" id="JANWTC010000002">
    <property type="protein sequence ID" value="MCS5478704.1"/>
    <property type="molecule type" value="Genomic_DNA"/>
</dbReference>
<accession>A0ABT2FUT3</accession>
<keyword evidence="1" id="KW-1133">Transmembrane helix</keyword>
<keyword evidence="1" id="KW-0812">Transmembrane</keyword>
<dbReference type="Pfam" id="PF07331">
    <property type="entry name" value="TctB"/>
    <property type="match status" value="1"/>
</dbReference>
<dbReference type="RefSeq" id="WP_259426787.1">
    <property type="nucleotide sequence ID" value="NZ_JANWTC010000002.1"/>
</dbReference>
<sequence length="221" mass="24032">MTQIDQETGRREPVNPERIEETSTLGRAYSRWGWFSGRSELGFVALILVVATGLLLGTLGMEVLGQSRPGPQFFPVVVAIILYAAAIAITVSVVTRPTLPDGEPHPGRGNFSADLLIDISDVGEERVRRRYSKYTDDYATYSDWRTVGMVVGGIVLFILILHPVGWILSATALFWIVARALGSRRPLIDLGVALLFASVIQLAFNAGLGLPLPPGFLEGLL</sequence>
<feature type="domain" description="DUF1468" evidence="2">
    <location>
        <begin position="44"/>
        <end position="213"/>
    </location>
</feature>
<gene>
    <name evidence="3" type="ORF">NYP18_03440</name>
</gene>
<evidence type="ECO:0000313" key="3">
    <source>
        <dbReference type="EMBL" id="MCS5478704.1"/>
    </source>
</evidence>
<feature type="transmembrane region" description="Helical" evidence="1">
    <location>
        <begin position="150"/>
        <end position="178"/>
    </location>
</feature>
<organism evidence="3 4">
    <name type="scientific">Corynebacterium lemuris</name>
    <dbReference type="NCBI Taxonomy" id="1859292"/>
    <lineage>
        <taxon>Bacteria</taxon>
        <taxon>Bacillati</taxon>
        <taxon>Actinomycetota</taxon>
        <taxon>Actinomycetes</taxon>
        <taxon>Mycobacteriales</taxon>
        <taxon>Corynebacteriaceae</taxon>
        <taxon>Corynebacterium</taxon>
    </lineage>
</organism>
<dbReference type="InterPro" id="IPR009936">
    <property type="entry name" value="DUF1468"/>
</dbReference>
<keyword evidence="1" id="KW-0472">Membrane</keyword>